<dbReference type="EMBL" id="CM026426">
    <property type="protein sequence ID" value="KAG0573697.1"/>
    <property type="molecule type" value="Genomic_DNA"/>
</dbReference>
<evidence type="ECO:0000313" key="2">
    <source>
        <dbReference type="Proteomes" id="UP000822688"/>
    </source>
</evidence>
<dbReference type="Proteomes" id="UP000822688">
    <property type="component" value="Chromosome V"/>
</dbReference>
<proteinExistence type="predicted"/>
<protein>
    <submittedName>
        <fullName evidence="1">Uncharacterized protein</fullName>
    </submittedName>
</protein>
<evidence type="ECO:0000313" key="1">
    <source>
        <dbReference type="EMBL" id="KAG0573697.1"/>
    </source>
</evidence>
<reference evidence="1" key="1">
    <citation type="submission" date="2020-06" db="EMBL/GenBank/DDBJ databases">
        <title>WGS assembly of Ceratodon purpureus strain R40.</title>
        <authorList>
            <person name="Carey S.B."/>
            <person name="Jenkins J."/>
            <person name="Shu S."/>
            <person name="Lovell J.T."/>
            <person name="Sreedasyam A."/>
            <person name="Maumus F."/>
            <person name="Tiley G.P."/>
            <person name="Fernandez-Pozo N."/>
            <person name="Barry K."/>
            <person name="Chen C."/>
            <person name="Wang M."/>
            <person name="Lipzen A."/>
            <person name="Daum C."/>
            <person name="Saski C.A."/>
            <person name="Payton A.C."/>
            <person name="Mcbreen J.C."/>
            <person name="Conrad R.E."/>
            <person name="Kollar L.M."/>
            <person name="Olsson S."/>
            <person name="Huttunen S."/>
            <person name="Landis J.B."/>
            <person name="Wickett N.J."/>
            <person name="Johnson M.G."/>
            <person name="Rensing S.A."/>
            <person name="Grimwood J."/>
            <person name="Schmutz J."/>
            <person name="Mcdaniel S.F."/>
        </authorList>
    </citation>
    <scope>NUCLEOTIDE SEQUENCE</scope>
    <source>
        <strain evidence="1">R40</strain>
    </source>
</reference>
<accession>A0A8T0HSC1</accession>
<sequence length="126" mass="15558">MCIDCYSKGEPDTKYRIFIHRIFKMVVKRWLDFNLIKFRDQSMKELDLVAQEIDMRFKFTPPLRPDYIIDYLVDQMRTQRYHWHRHWIRTRKGQKHPQCPPENFPTLQAHWVALGLRAEQRRLQAE</sequence>
<comment type="caution">
    <text evidence="1">The sequence shown here is derived from an EMBL/GenBank/DDBJ whole genome shotgun (WGS) entry which is preliminary data.</text>
</comment>
<name>A0A8T0HSC1_CERPU</name>
<gene>
    <name evidence="1" type="ORF">KC19_VG201700</name>
</gene>
<organism evidence="1 2">
    <name type="scientific">Ceratodon purpureus</name>
    <name type="common">Fire moss</name>
    <name type="synonym">Dicranum purpureum</name>
    <dbReference type="NCBI Taxonomy" id="3225"/>
    <lineage>
        <taxon>Eukaryota</taxon>
        <taxon>Viridiplantae</taxon>
        <taxon>Streptophyta</taxon>
        <taxon>Embryophyta</taxon>
        <taxon>Bryophyta</taxon>
        <taxon>Bryophytina</taxon>
        <taxon>Bryopsida</taxon>
        <taxon>Dicranidae</taxon>
        <taxon>Pseudoditrichales</taxon>
        <taxon>Ditrichaceae</taxon>
        <taxon>Ceratodon</taxon>
    </lineage>
</organism>
<keyword evidence="2" id="KW-1185">Reference proteome</keyword>
<dbReference type="AlphaFoldDB" id="A0A8T0HSC1"/>